<reference evidence="3 4" key="1">
    <citation type="submission" date="2021-07" db="EMBL/GenBank/DDBJ databases">
        <title>Alteriqipengyuania abyssalis NZ-12B nov, sp.nov isolated from deep sea sponge in pacific ocean.</title>
        <authorList>
            <person name="Tareen S."/>
            <person name="Wink J."/>
        </authorList>
    </citation>
    <scope>NUCLEOTIDE SEQUENCE [LARGE SCALE GENOMIC DNA]</scope>
    <source>
        <strain evidence="3 4">NZ-12B</strain>
    </source>
</reference>
<organism evidence="3 4">
    <name type="scientific">Alteriqipengyuania abyssalis</name>
    <dbReference type="NCBI Taxonomy" id="2860200"/>
    <lineage>
        <taxon>Bacteria</taxon>
        <taxon>Pseudomonadati</taxon>
        <taxon>Pseudomonadota</taxon>
        <taxon>Alphaproteobacteria</taxon>
        <taxon>Sphingomonadales</taxon>
        <taxon>Erythrobacteraceae</taxon>
        <taxon>Alteriqipengyuania</taxon>
    </lineage>
</organism>
<dbReference type="RefSeq" id="WP_222825637.1">
    <property type="nucleotide sequence ID" value="NZ_JAHWXP010000004.1"/>
</dbReference>
<comment type="similarity">
    <text evidence="1">To bacterial alkanal monooxygenase alpha and beta chains.</text>
</comment>
<keyword evidence="4" id="KW-1185">Reference proteome</keyword>
<proteinExistence type="predicted"/>
<gene>
    <name evidence="3" type="ORF">KYN89_13810</name>
</gene>
<dbReference type="Gene3D" id="3.20.20.30">
    <property type="entry name" value="Luciferase-like domain"/>
    <property type="match status" value="1"/>
</dbReference>
<evidence type="ECO:0000313" key="4">
    <source>
        <dbReference type="Proteomes" id="UP000759298"/>
    </source>
</evidence>
<dbReference type="Pfam" id="PF00296">
    <property type="entry name" value="Bac_luciferase"/>
    <property type="match status" value="1"/>
</dbReference>
<dbReference type="CDD" id="cd00347">
    <property type="entry name" value="Flavin_utilizing_monoxygenases"/>
    <property type="match status" value="1"/>
</dbReference>
<dbReference type="SUPFAM" id="SSF51679">
    <property type="entry name" value="Bacterial luciferase-like"/>
    <property type="match status" value="1"/>
</dbReference>
<feature type="domain" description="Luciferase-like" evidence="2">
    <location>
        <begin position="11"/>
        <end position="296"/>
    </location>
</feature>
<evidence type="ECO:0000256" key="1">
    <source>
        <dbReference type="ARBA" id="ARBA00007789"/>
    </source>
</evidence>
<dbReference type="InterPro" id="IPR050766">
    <property type="entry name" value="Bact_Lucif_Oxidored"/>
</dbReference>
<dbReference type="InterPro" id="IPR011251">
    <property type="entry name" value="Luciferase-like_dom"/>
</dbReference>
<dbReference type="PANTHER" id="PTHR30137:SF6">
    <property type="entry name" value="LUCIFERASE-LIKE MONOOXYGENASE"/>
    <property type="match status" value="1"/>
</dbReference>
<name>A0ABS7PGN7_9SPHN</name>
<sequence length="332" mass="35460">MTKLSLLDLLHVTEGGDVRRSLANAVDMARHAEALGFERYWCAEHHGMEGIASAATSVVIGHVAAGTEKIRVGAGGIMLPNHSPLVIAEQFGTLDALYPGRIDLGLGRAPGSDQRVAAALRRNLDSNPDAFPRDVVELQSYFADDGRTGIRATPGAGADVQLYILGSSLFGAQVAAMLGLPYAFASHFAPQALDDALKIYRDRFEPSAVLSEPYAICGYNVFAADTEEEAQLLASSMQQSFVRLRTGQPGKLPPPVEGYRESLPPQLSNMLDGVLSAIAIGTRDQVREQMNAFVERTQADELIIAGSIYDHEARKRSLALAAEAFAGEPAAA</sequence>
<dbReference type="InterPro" id="IPR036661">
    <property type="entry name" value="Luciferase-like_sf"/>
</dbReference>
<accession>A0ABS7PGN7</accession>
<protein>
    <submittedName>
        <fullName evidence="3">LLM class flavin-dependent oxidoreductase</fullName>
    </submittedName>
</protein>
<dbReference type="Proteomes" id="UP000759298">
    <property type="component" value="Unassembled WGS sequence"/>
</dbReference>
<comment type="caution">
    <text evidence="3">The sequence shown here is derived from an EMBL/GenBank/DDBJ whole genome shotgun (WGS) entry which is preliminary data.</text>
</comment>
<evidence type="ECO:0000259" key="2">
    <source>
        <dbReference type="Pfam" id="PF00296"/>
    </source>
</evidence>
<dbReference type="NCBIfam" id="TIGR03558">
    <property type="entry name" value="oxido_grp_1"/>
    <property type="match status" value="1"/>
</dbReference>
<dbReference type="PANTHER" id="PTHR30137">
    <property type="entry name" value="LUCIFERASE-LIKE MONOOXYGENASE"/>
    <property type="match status" value="1"/>
</dbReference>
<evidence type="ECO:0000313" key="3">
    <source>
        <dbReference type="EMBL" id="MBY8338121.1"/>
    </source>
</evidence>
<dbReference type="InterPro" id="IPR019949">
    <property type="entry name" value="CmoO-like"/>
</dbReference>
<dbReference type="EMBL" id="JAHWXP010000004">
    <property type="protein sequence ID" value="MBY8338121.1"/>
    <property type="molecule type" value="Genomic_DNA"/>
</dbReference>